<reference evidence="2" key="1">
    <citation type="journal article" date="2019" name="Int. J. Syst. Evol. Microbiol.">
        <title>The Global Catalogue of Microorganisms (GCM) 10K type strain sequencing project: providing services to taxonomists for standard genome sequencing and annotation.</title>
        <authorList>
            <consortium name="The Broad Institute Genomics Platform"/>
            <consortium name="The Broad Institute Genome Sequencing Center for Infectious Disease"/>
            <person name="Wu L."/>
            <person name="Ma J."/>
        </authorList>
    </citation>
    <scope>NUCLEOTIDE SEQUENCE [LARGE SCALE GENOMIC DNA]</scope>
    <source>
        <strain evidence="2">CCM 4481</strain>
    </source>
</reference>
<evidence type="ECO:0000313" key="2">
    <source>
        <dbReference type="Proteomes" id="UP001595961"/>
    </source>
</evidence>
<evidence type="ECO:0008006" key="3">
    <source>
        <dbReference type="Google" id="ProtNLM"/>
    </source>
</evidence>
<name>A0ABV9BZI7_9GAMM</name>
<sequence>MAQVQSFLDSCTIDPSELRFTVNLLSGEEAGIPREWTQFLFRRFNNTYGTAKEKTLGSALEYSWSIPESDVANQVDFLGSLGSLPTHQHGMQPLCVTAHRVIKLIDCKSGVPWPHQDPSSYSHFQVSGYGEALGRSVVYTRISDRSSMNLFLNFPFEPGDPELPIAVKSVQDKLPFSMSKSHWKYWKLTKAGDKYLGRKMTSPLGV</sequence>
<dbReference type="RefSeq" id="WP_266152199.1">
    <property type="nucleotide sequence ID" value="NZ_CP064028.1"/>
</dbReference>
<organism evidence="1 2">
    <name type="scientific">Dyella halodurans</name>
    <dbReference type="NCBI Taxonomy" id="1920171"/>
    <lineage>
        <taxon>Bacteria</taxon>
        <taxon>Pseudomonadati</taxon>
        <taxon>Pseudomonadota</taxon>
        <taxon>Gammaproteobacteria</taxon>
        <taxon>Lysobacterales</taxon>
        <taxon>Rhodanobacteraceae</taxon>
        <taxon>Dyella</taxon>
    </lineage>
</organism>
<protein>
    <recommendedName>
        <fullName evidence="3">PD-(D/E)XK endonuclease-like domain-containing protein</fullName>
    </recommendedName>
</protein>
<keyword evidence="2" id="KW-1185">Reference proteome</keyword>
<comment type="caution">
    <text evidence="1">The sequence shown here is derived from an EMBL/GenBank/DDBJ whole genome shotgun (WGS) entry which is preliminary data.</text>
</comment>
<dbReference type="Proteomes" id="UP001595961">
    <property type="component" value="Unassembled WGS sequence"/>
</dbReference>
<dbReference type="EMBL" id="JBHSGA010000009">
    <property type="protein sequence ID" value="MFC4526073.1"/>
    <property type="molecule type" value="Genomic_DNA"/>
</dbReference>
<accession>A0ABV9BZI7</accession>
<evidence type="ECO:0000313" key="1">
    <source>
        <dbReference type="EMBL" id="MFC4526073.1"/>
    </source>
</evidence>
<proteinExistence type="predicted"/>
<gene>
    <name evidence="1" type="ORF">ACFO5W_05425</name>
</gene>